<dbReference type="InterPro" id="IPR009000">
    <property type="entry name" value="Transl_B-barrel_sf"/>
</dbReference>
<name>A0A8J4M3U0_9BACL</name>
<evidence type="ECO:0000256" key="8">
    <source>
        <dbReference type="RuleBase" id="RU003905"/>
    </source>
</evidence>
<evidence type="ECO:0000256" key="7">
    <source>
        <dbReference type="HAMAP-Rule" id="MF_01325"/>
    </source>
</evidence>
<dbReference type="Gene3D" id="3.30.160.810">
    <property type="match status" value="1"/>
</dbReference>
<evidence type="ECO:0000256" key="4">
    <source>
        <dbReference type="ARBA" id="ARBA00022980"/>
    </source>
</evidence>
<dbReference type="InterPro" id="IPR019926">
    <property type="entry name" value="Ribosomal_uL3_CS"/>
</dbReference>
<keyword evidence="4 7" id="KW-0689">Ribosomal protein</keyword>
<dbReference type="Gene3D" id="2.40.30.10">
    <property type="entry name" value="Translation factors"/>
    <property type="match status" value="1"/>
</dbReference>
<dbReference type="GO" id="GO:0006412">
    <property type="term" value="P:translation"/>
    <property type="evidence" value="ECO:0007669"/>
    <property type="project" value="UniProtKB-UniRule"/>
</dbReference>
<evidence type="ECO:0000256" key="5">
    <source>
        <dbReference type="ARBA" id="ARBA00023274"/>
    </source>
</evidence>
<evidence type="ECO:0000313" key="12">
    <source>
        <dbReference type="Proteomes" id="UP000677918"/>
    </source>
</evidence>
<dbReference type="GO" id="GO:0022625">
    <property type="term" value="C:cytosolic large ribosomal subunit"/>
    <property type="evidence" value="ECO:0007669"/>
    <property type="project" value="TreeGrafter"/>
</dbReference>
<dbReference type="PROSITE" id="PS00474">
    <property type="entry name" value="RIBOSOMAL_L3"/>
    <property type="match status" value="1"/>
</dbReference>
<dbReference type="NCBIfam" id="TIGR03625">
    <property type="entry name" value="L3_bact"/>
    <property type="match status" value="1"/>
</dbReference>
<keyword evidence="3 7" id="KW-0694">RNA-binding</keyword>
<dbReference type="FunFam" id="3.30.160.810:FF:000002">
    <property type="entry name" value="50S ribosomal protein L3"/>
    <property type="match status" value="1"/>
</dbReference>
<dbReference type="AlphaFoldDB" id="A0A8J4M3U0"/>
<dbReference type="InterPro" id="IPR000597">
    <property type="entry name" value="Ribosomal_uL3"/>
</dbReference>
<comment type="similarity">
    <text evidence="1 7 8">Belongs to the universal ribosomal protein uL3 family.</text>
</comment>
<dbReference type="GO" id="GO:0019843">
    <property type="term" value="F:rRNA binding"/>
    <property type="evidence" value="ECO:0007669"/>
    <property type="project" value="UniProtKB-UniRule"/>
</dbReference>
<dbReference type="Proteomes" id="UP000677918">
    <property type="component" value="Unassembled WGS sequence"/>
</dbReference>
<comment type="caution">
    <text evidence="11">The sequence shown here is derived from an EMBL/GenBank/DDBJ whole genome shotgun (WGS) entry which is preliminary data.</text>
</comment>
<evidence type="ECO:0000256" key="1">
    <source>
        <dbReference type="ARBA" id="ARBA00006540"/>
    </source>
</evidence>
<dbReference type="EMBL" id="BOVK01000074">
    <property type="protein sequence ID" value="GIQ71194.1"/>
    <property type="molecule type" value="Genomic_DNA"/>
</dbReference>
<gene>
    <name evidence="7 11" type="primary">rplC</name>
    <name evidence="11" type="ORF">XYCOK13_40180</name>
</gene>
<keyword evidence="5 7" id="KW-0687">Ribonucleoprotein</keyword>
<accession>A0A8J4M3U0</accession>
<evidence type="ECO:0000256" key="6">
    <source>
        <dbReference type="ARBA" id="ARBA00035243"/>
    </source>
</evidence>
<dbReference type="InterPro" id="IPR019927">
    <property type="entry name" value="Ribosomal_uL3_bac/org-type"/>
</dbReference>
<evidence type="ECO:0000256" key="10">
    <source>
        <dbReference type="SAM" id="MobiDB-lite"/>
    </source>
</evidence>
<comment type="function">
    <text evidence="7 9">One of the primary rRNA binding proteins, it binds directly near the 3'-end of the 23S rRNA, where it nucleates assembly of the 50S subunit.</text>
</comment>
<evidence type="ECO:0000313" key="11">
    <source>
        <dbReference type="EMBL" id="GIQ71194.1"/>
    </source>
</evidence>
<reference evidence="11" key="1">
    <citation type="submission" date="2021-04" db="EMBL/GenBank/DDBJ databases">
        <title>Draft genome sequence of Xylanibacillus composti strain K13.</title>
        <authorList>
            <person name="Uke A."/>
            <person name="Chhe C."/>
            <person name="Baramee S."/>
            <person name="Kosugi A."/>
        </authorList>
    </citation>
    <scope>NUCLEOTIDE SEQUENCE</scope>
    <source>
        <strain evidence="11">K13</strain>
    </source>
</reference>
<comment type="subunit">
    <text evidence="7 9">Part of the 50S ribosomal subunit. Forms a cluster with proteins L14 and L19.</text>
</comment>
<keyword evidence="2 7" id="KW-0699">rRNA-binding</keyword>
<sequence>MTKGILGRKLGMTQVFTPEGLAIAVTVIEAGPNVVLQKKDVENDGYEAIQVGFADKSEKRANKPAQGHAKKANTAPKRYVRELRGVTVSEYEVGQEIKADIFAEGEFVDVTGTSKGKGFQGVIKRHGQSRGPMTHGSRYHRGPGSMGSIAANRVFKGKKLPGHMGGETITLQNLQVIKVDAERNLLLVKGSIPGPKNSFVKVKSSVKK</sequence>
<dbReference type="GO" id="GO:0003735">
    <property type="term" value="F:structural constituent of ribosome"/>
    <property type="evidence" value="ECO:0007669"/>
    <property type="project" value="UniProtKB-UniRule"/>
</dbReference>
<evidence type="ECO:0000256" key="9">
    <source>
        <dbReference type="RuleBase" id="RU003906"/>
    </source>
</evidence>
<dbReference type="HAMAP" id="MF_01325_B">
    <property type="entry name" value="Ribosomal_uL3_B"/>
    <property type="match status" value="1"/>
</dbReference>
<keyword evidence="12" id="KW-1185">Reference proteome</keyword>
<feature type="region of interest" description="Disordered" evidence="10">
    <location>
        <begin position="118"/>
        <end position="145"/>
    </location>
</feature>
<dbReference type="Pfam" id="PF00297">
    <property type="entry name" value="Ribosomal_L3"/>
    <property type="match status" value="1"/>
</dbReference>
<dbReference type="PANTHER" id="PTHR11229">
    <property type="entry name" value="50S RIBOSOMAL PROTEIN L3"/>
    <property type="match status" value="1"/>
</dbReference>
<evidence type="ECO:0000256" key="2">
    <source>
        <dbReference type="ARBA" id="ARBA00022730"/>
    </source>
</evidence>
<protein>
    <recommendedName>
        <fullName evidence="6 7">Large ribosomal subunit protein uL3</fullName>
    </recommendedName>
</protein>
<evidence type="ECO:0000256" key="3">
    <source>
        <dbReference type="ARBA" id="ARBA00022884"/>
    </source>
</evidence>
<proteinExistence type="inferred from homology"/>
<dbReference type="SUPFAM" id="SSF50447">
    <property type="entry name" value="Translation proteins"/>
    <property type="match status" value="1"/>
</dbReference>
<dbReference type="RefSeq" id="WP_213413994.1">
    <property type="nucleotide sequence ID" value="NZ_BOVK01000074.1"/>
</dbReference>
<dbReference type="FunFam" id="2.40.30.10:FF:000004">
    <property type="entry name" value="50S ribosomal protein L3"/>
    <property type="match status" value="1"/>
</dbReference>
<organism evidence="11 12">
    <name type="scientific">Xylanibacillus composti</name>
    <dbReference type="NCBI Taxonomy" id="1572762"/>
    <lineage>
        <taxon>Bacteria</taxon>
        <taxon>Bacillati</taxon>
        <taxon>Bacillota</taxon>
        <taxon>Bacilli</taxon>
        <taxon>Bacillales</taxon>
        <taxon>Paenibacillaceae</taxon>
        <taxon>Xylanibacillus</taxon>
    </lineage>
</organism>
<dbReference type="PANTHER" id="PTHR11229:SF16">
    <property type="entry name" value="LARGE RIBOSOMAL SUBUNIT PROTEIN UL3C"/>
    <property type="match status" value="1"/>
</dbReference>